<evidence type="ECO:0000256" key="2">
    <source>
        <dbReference type="ARBA" id="ARBA00022490"/>
    </source>
</evidence>
<dbReference type="SMART" id="SM00139">
    <property type="entry name" value="MyTH4"/>
    <property type="match status" value="1"/>
</dbReference>
<dbReference type="SUPFAM" id="SSF52540">
    <property type="entry name" value="P-loop containing nucleoside triphosphate hydrolases"/>
    <property type="match status" value="1"/>
</dbReference>
<evidence type="ECO:0000259" key="10">
    <source>
        <dbReference type="PROSITE" id="PS50067"/>
    </source>
</evidence>
<comment type="caution">
    <text evidence="12">The sequence shown here is derived from an EMBL/GenBank/DDBJ whole genome shotgun (WGS) entry which is preliminary data.</text>
</comment>
<evidence type="ECO:0000256" key="6">
    <source>
        <dbReference type="PROSITE-ProRule" id="PRU00283"/>
    </source>
</evidence>
<gene>
    <name evidence="12" type="ORF">HID58_007959</name>
</gene>
<dbReference type="InterPro" id="IPR000299">
    <property type="entry name" value="FERM_domain"/>
</dbReference>
<dbReference type="PROSITE" id="PS51016">
    <property type="entry name" value="MYTH4"/>
    <property type="match status" value="1"/>
</dbReference>
<dbReference type="SUPFAM" id="SSF50729">
    <property type="entry name" value="PH domain-like"/>
    <property type="match status" value="1"/>
</dbReference>
<dbReference type="Pfam" id="PF02174">
    <property type="entry name" value="IRS"/>
    <property type="match status" value="1"/>
</dbReference>
<dbReference type="PROSITE" id="PS50067">
    <property type="entry name" value="KINESIN_MOTOR_2"/>
    <property type="match status" value="1"/>
</dbReference>
<feature type="domain" description="MyTH4" evidence="11">
    <location>
        <begin position="225"/>
        <end position="381"/>
    </location>
</feature>
<evidence type="ECO:0000256" key="5">
    <source>
        <dbReference type="ARBA" id="ARBA00023175"/>
    </source>
</evidence>
<evidence type="ECO:0000256" key="1">
    <source>
        <dbReference type="ARBA" id="ARBA00004496"/>
    </source>
</evidence>
<dbReference type="CDD" id="cd14473">
    <property type="entry name" value="FERM_B-lobe"/>
    <property type="match status" value="1"/>
</dbReference>
<dbReference type="PANTHER" id="PTHR47972">
    <property type="entry name" value="KINESIN-LIKE PROTEIN KLP-3"/>
    <property type="match status" value="1"/>
</dbReference>
<dbReference type="InterPro" id="IPR035963">
    <property type="entry name" value="FERM_2"/>
</dbReference>
<dbReference type="EMBL" id="JAGKQM010000072">
    <property type="protein sequence ID" value="KAH0855489.1"/>
    <property type="molecule type" value="Genomic_DNA"/>
</dbReference>
<keyword evidence="7" id="KW-0175">Coiled coil</keyword>
<dbReference type="Gene3D" id="6.10.250.760">
    <property type="match status" value="1"/>
</dbReference>
<dbReference type="SUPFAM" id="SSF47031">
    <property type="entry name" value="Second domain of FERM"/>
    <property type="match status" value="1"/>
</dbReference>
<dbReference type="InterPro" id="IPR000857">
    <property type="entry name" value="MyTH4_dom"/>
</dbReference>
<dbReference type="Gene3D" id="2.30.29.30">
    <property type="entry name" value="Pleckstrin-homology domain (PH domain)/Phosphotyrosine-binding domain (PTB)"/>
    <property type="match status" value="1"/>
</dbReference>
<proteinExistence type="inferred from homology"/>
<dbReference type="Proteomes" id="UP000824890">
    <property type="component" value="Unassembled WGS sequence"/>
</dbReference>
<dbReference type="SMART" id="SM00295">
    <property type="entry name" value="B41"/>
    <property type="match status" value="1"/>
</dbReference>
<sequence>HVEWKEDSSHTYLPRRSFYNKEPTTCYDSNFQPTHKTMTMTRTGSDLLRRNHNQLNREVVLNGKKRQLNISRDSRLSSLSGCVSGGGEMEGQRGSNSSLSSGNGNEVAADASSCLYVPDPSGTDFDAESSAVSSPASIPADLAAAIPLIDRFQVEAFLRLMQKQIQSGGKRGFFYSKKSSGGSQSHLQKERFTFEDMLCFQKVFSSSSCSTSSYIDFDFVAQKIVFQDPIPTSLLKINTDLLTRATKLFNLILKYMGVDSSTPPSLDERIDLVGKLFKKTLKRVQLRDELFAQISKQTRHNPHSHYLIRAWELMYLCASSMPPSKDIAAYLSEYIHNVAHDATTVPEAQLLSLNTSKALKRSIKAGPRHTTPAREEIEALLTRRKLTTIVFFLDETFEEISYDMATTVSDAVEELAGTIKLSAFSSFSFFECRKVVSTSKSSDPGNEDYIGLDDNKYIGDLLAEFKAIKDRNKGEILHCKLVFKKKLFRESDEAVTDLMFVQLSYVQLQHDYLLGNYPVGRDDAAQLCALQILVGIGFVNSPESCIYDYNIILFLVGSRIRDWTSLLERFLPRQIAITRAKREWELDILARYSSMENVTKDDARQQFLRILKALPYGNSVVRKIDDPIGLLPGRIILGINKRGVHFFRPVPKEYLHSAELRDIMQFGSSNTAVFFKMRVAGVLHIFQFETKQGEEICVALQTHINDVMLRRYSKARYAANSLVNGGDISCSSKPQNLEVYEKRVQDLFEESQKKNDKLMDEVREKHLQEITLREELEAIRHNLEPERKKMLEVTLDRNKLKTLCDEKETAIQSLMSELRGTEARLAKSGNTKSSKSELTEMNNQKLYKIQTELEVRNKELHIAVENSKRLLSQNKILEQSVFNIENKKTEEVENQKRYEQERKVLKLQVSELKNKLDVLTQDLDRAECTIETKTSDMKLLQNNLKELEELREMKEKNEQTAAILKMQGAQLAELEILYKEEQVLRKRYYNTIEDMKGKIRVYCRIRPLNEKERSVEHPWKDDKRKQHIYDRVFDMLASQDDVFEDTKSAIDGYNVCIFAYGQTGSGKTFTIYGHENNPGLTPRATKELFKILKRDSNRFSFSLKAYMVELYQDTLVDLLLPKSARRLKLDIKKDSKGMVFVENVTTIPISTLEELRMIIERGSERRHLSFVDLAGSERVKKSGSAGCQLKEAQSINKSLSALGDVIGALSSGSQHIPYRNHKLTMLMSDSLGGNAKTLMFVNVSPAESNLDETYNSLLYASRVRMIVNDPNKHISSKEMVRLKKLVAYWKEQAGKKSEEEDLLEIEEYRTLRDEGDSRHFVNITKNIVWFRQFHNRAPASKKQYNPNARTIALCTKNIHP</sequence>
<keyword evidence="5 6" id="KW-0505">Motor protein</keyword>
<evidence type="ECO:0000259" key="11">
    <source>
        <dbReference type="PROSITE" id="PS51016"/>
    </source>
</evidence>
<dbReference type="Gene3D" id="1.20.80.10">
    <property type="match status" value="1"/>
</dbReference>
<feature type="non-terminal residue" evidence="12">
    <location>
        <position position="1"/>
    </location>
</feature>
<dbReference type="PROSITE" id="PS50057">
    <property type="entry name" value="FERM_3"/>
    <property type="match status" value="1"/>
</dbReference>
<keyword evidence="2" id="KW-0963">Cytoplasm</keyword>
<dbReference type="InterPro" id="IPR038185">
    <property type="entry name" value="MyTH4_dom_sf"/>
</dbReference>
<dbReference type="Gene3D" id="1.25.40.530">
    <property type="entry name" value="MyTH4 domain"/>
    <property type="match status" value="1"/>
</dbReference>
<dbReference type="InterPro" id="IPR011993">
    <property type="entry name" value="PH-like_dom_sf"/>
</dbReference>
<comment type="subcellular location">
    <subcellularLocation>
        <location evidence="1">Cytoplasm</location>
    </subcellularLocation>
</comment>
<evidence type="ECO:0000313" key="12">
    <source>
        <dbReference type="EMBL" id="KAH0855489.1"/>
    </source>
</evidence>
<dbReference type="InterPro" id="IPR002404">
    <property type="entry name" value="IRS_PTB"/>
</dbReference>
<dbReference type="InterPro" id="IPR001752">
    <property type="entry name" value="Kinesin_motor_dom"/>
</dbReference>
<evidence type="ECO:0000313" key="13">
    <source>
        <dbReference type="Proteomes" id="UP000824890"/>
    </source>
</evidence>
<dbReference type="Gene3D" id="3.40.850.10">
    <property type="entry name" value="Kinesin motor domain"/>
    <property type="match status" value="2"/>
</dbReference>
<dbReference type="Pfam" id="PF00373">
    <property type="entry name" value="FERM_M"/>
    <property type="match status" value="1"/>
</dbReference>
<dbReference type="Gene3D" id="3.10.20.90">
    <property type="entry name" value="Phosphatidylinositol 3-kinase Catalytic Subunit, Chain A, domain 1"/>
    <property type="match status" value="1"/>
</dbReference>
<dbReference type="InterPro" id="IPR027640">
    <property type="entry name" value="Kinesin-like_fam"/>
</dbReference>
<evidence type="ECO:0000256" key="3">
    <source>
        <dbReference type="ARBA" id="ARBA00022741"/>
    </source>
</evidence>
<dbReference type="InterPro" id="IPR027417">
    <property type="entry name" value="P-loop_NTPase"/>
</dbReference>
<keyword evidence="3 6" id="KW-0547">Nucleotide-binding</keyword>
<name>A0ABQ7XHV4_BRANA</name>
<accession>A0ABQ7XHV4</accession>
<dbReference type="CDD" id="cd13200">
    <property type="entry name" value="FERM_C_KCBP"/>
    <property type="match status" value="1"/>
</dbReference>
<dbReference type="PRINTS" id="PR00380">
    <property type="entry name" value="KINESINHEAVY"/>
</dbReference>
<comment type="similarity">
    <text evidence="6">Belongs to the TRAFAC class myosin-kinesin ATPase superfamily. Kinesin family.</text>
</comment>
<feature type="binding site" evidence="6">
    <location>
        <begin position="1061"/>
        <end position="1068"/>
    </location>
    <ligand>
        <name>ATP</name>
        <dbReference type="ChEBI" id="CHEBI:30616"/>
    </ligand>
</feature>
<dbReference type="InterPro" id="IPR019748">
    <property type="entry name" value="FERM_central"/>
</dbReference>
<dbReference type="PANTHER" id="PTHR47972:SF16">
    <property type="entry name" value="KINESIN-LIKE PROTEIN"/>
    <property type="match status" value="1"/>
</dbReference>
<feature type="domain" description="FERM" evidence="9">
    <location>
        <begin position="386"/>
        <end position="712"/>
    </location>
</feature>
<keyword evidence="4 6" id="KW-0067">ATP-binding</keyword>
<evidence type="ECO:0000259" key="9">
    <source>
        <dbReference type="PROSITE" id="PS50057"/>
    </source>
</evidence>
<feature type="coiled-coil region" evidence="7">
    <location>
        <begin position="797"/>
        <end position="824"/>
    </location>
</feature>
<evidence type="ECO:0008006" key="14">
    <source>
        <dbReference type="Google" id="ProtNLM"/>
    </source>
</evidence>
<protein>
    <recommendedName>
        <fullName evidence="14">Kinesin-like calmodulin-binding protein</fullName>
    </recommendedName>
</protein>
<dbReference type="SMART" id="SM00129">
    <property type="entry name" value="KISc"/>
    <property type="match status" value="1"/>
</dbReference>
<dbReference type="InterPro" id="IPR019749">
    <property type="entry name" value="Band_41_domain"/>
</dbReference>
<evidence type="ECO:0000256" key="4">
    <source>
        <dbReference type="ARBA" id="ARBA00022840"/>
    </source>
</evidence>
<keyword evidence="13" id="KW-1185">Reference proteome</keyword>
<evidence type="ECO:0000256" key="8">
    <source>
        <dbReference type="SAM" id="MobiDB-lite"/>
    </source>
</evidence>
<feature type="compositionally biased region" description="Low complexity" evidence="8">
    <location>
        <begin position="94"/>
        <end position="105"/>
    </location>
</feature>
<dbReference type="InterPro" id="IPR014352">
    <property type="entry name" value="FERM/acyl-CoA-bd_prot_sf"/>
</dbReference>
<evidence type="ECO:0000256" key="7">
    <source>
        <dbReference type="SAM" id="Coils"/>
    </source>
</evidence>
<dbReference type="InterPro" id="IPR036961">
    <property type="entry name" value="Kinesin_motor_dom_sf"/>
</dbReference>
<organism evidence="12 13">
    <name type="scientific">Brassica napus</name>
    <name type="common">Rape</name>
    <dbReference type="NCBI Taxonomy" id="3708"/>
    <lineage>
        <taxon>Eukaryota</taxon>
        <taxon>Viridiplantae</taxon>
        <taxon>Streptophyta</taxon>
        <taxon>Embryophyta</taxon>
        <taxon>Tracheophyta</taxon>
        <taxon>Spermatophyta</taxon>
        <taxon>Magnoliopsida</taxon>
        <taxon>eudicotyledons</taxon>
        <taxon>Gunneridae</taxon>
        <taxon>Pentapetalae</taxon>
        <taxon>rosids</taxon>
        <taxon>malvids</taxon>
        <taxon>Brassicales</taxon>
        <taxon>Brassicaceae</taxon>
        <taxon>Brassiceae</taxon>
        <taxon>Brassica</taxon>
    </lineage>
</organism>
<dbReference type="Pfam" id="PF00225">
    <property type="entry name" value="Kinesin"/>
    <property type="match status" value="1"/>
</dbReference>
<feature type="domain" description="Kinesin motor" evidence="10">
    <location>
        <begin position="998"/>
        <end position="1266"/>
    </location>
</feature>
<reference evidence="12 13" key="1">
    <citation type="submission" date="2021-05" db="EMBL/GenBank/DDBJ databases">
        <title>Genome Assembly of Synthetic Allotetraploid Brassica napus Reveals Homoeologous Exchanges between Subgenomes.</title>
        <authorList>
            <person name="Davis J.T."/>
        </authorList>
    </citation>
    <scope>NUCLEOTIDE SEQUENCE [LARGE SCALE GENOMIC DNA]</scope>
    <source>
        <strain evidence="13">cv. Da-Ae</strain>
        <tissue evidence="12">Seedling</tissue>
    </source>
</reference>
<feature type="region of interest" description="Disordered" evidence="8">
    <location>
        <begin position="81"/>
        <end position="105"/>
    </location>
</feature>
<dbReference type="Pfam" id="PF00784">
    <property type="entry name" value="MyTH4"/>
    <property type="match status" value="1"/>
</dbReference>
<feature type="coiled-coil region" evidence="7">
    <location>
        <begin position="895"/>
        <end position="967"/>
    </location>
</feature>